<evidence type="ECO:0000313" key="2">
    <source>
        <dbReference type="Proteomes" id="UP000679008"/>
    </source>
</evidence>
<comment type="caution">
    <text evidence="1">The sequence shown here is derived from an EMBL/GenBank/DDBJ whole genome shotgun (WGS) entry which is preliminary data.</text>
</comment>
<accession>A0ABS5D168</accession>
<keyword evidence="2" id="KW-1185">Reference proteome</keyword>
<proteinExistence type="predicted"/>
<gene>
    <name evidence="1" type="ORF">KBJ98_03490</name>
</gene>
<sequence>MTDENLKEGMNCPAAILTLKQVGDLIHRKDIECIKKWLNGNSITIHRLGKLTCVYKVDFDCAMMLPHVRDFKRKYPKQWEAYYKKTIKDEALFNLIMLRMEVDINHNPTTKVIIRSKSDQKLYQKLFT</sequence>
<dbReference type="Proteomes" id="UP000679008">
    <property type="component" value="Unassembled WGS sequence"/>
</dbReference>
<reference evidence="1 2" key="1">
    <citation type="submission" date="2021-04" db="EMBL/GenBank/DDBJ databases">
        <title>Description of novel Flavobacterium sp. F-328.</title>
        <authorList>
            <person name="Saticioglu I.B."/>
        </authorList>
    </citation>
    <scope>NUCLEOTIDE SEQUENCE [LARGE SCALE GENOMIC DNA]</scope>
    <source>
        <strain evidence="1 2">F-328</strain>
    </source>
</reference>
<organism evidence="1 2">
    <name type="scientific">Flavobacterium erciyesense</name>
    <dbReference type="NCBI Taxonomy" id="2825842"/>
    <lineage>
        <taxon>Bacteria</taxon>
        <taxon>Pseudomonadati</taxon>
        <taxon>Bacteroidota</taxon>
        <taxon>Flavobacteriia</taxon>
        <taxon>Flavobacteriales</taxon>
        <taxon>Flavobacteriaceae</taxon>
        <taxon>Flavobacterium</taxon>
    </lineage>
</organism>
<dbReference type="EMBL" id="JAGPXB010000002">
    <property type="protein sequence ID" value="MBQ0907762.1"/>
    <property type="molecule type" value="Genomic_DNA"/>
</dbReference>
<protein>
    <submittedName>
        <fullName evidence="1">Uncharacterized protein</fullName>
    </submittedName>
</protein>
<evidence type="ECO:0000313" key="1">
    <source>
        <dbReference type="EMBL" id="MBQ0907762.1"/>
    </source>
</evidence>
<dbReference type="RefSeq" id="WP_210788297.1">
    <property type="nucleotide sequence ID" value="NZ_JAGPXB010000002.1"/>
</dbReference>
<name>A0ABS5D168_9FLAO</name>